<gene>
    <name evidence="1" type="ORF">FSB64_12255</name>
</gene>
<proteinExistence type="predicted"/>
<organism evidence="1 2">
    <name type="scientific">Paraburkholderia youngii</name>
    <dbReference type="NCBI Taxonomy" id="2782701"/>
    <lineage>
        <taxon>Bacteria</taxon>
        <taxon>Pseudomonadati</taxon>
        <taxon>Pseudomonadota</taxon>
        <taxon>Betaproteobacteria</taxon>
        <taxon>Burkholderiales</taxon>
        <taxon>Burkholderiaceae</taxon>
        <taxon>Paraburkholderia</taxon>
    </lineage>
</organism>
<dbReference type="Gene3D" id="3.90.930.1">
    <property type="match status" value="4"/>
</dbReference>
<evidence type="ECO:0000313" key="1">
    <source>
        <dbReference type="EMBL" id="NVI04531.1"/>
    </source>
</evidence>
<evidence type="ECO:0000313" key="2">
    <source>
        <dbReference type="Proteomes" id="UP000821598"/>
    </source>
</evidence>
<name>A0ABX2NJS8_9BURK</name>
<dbReference type="EMBL" id="VOMC01000011">
    <property type="protein sequence ID" value="NVI04531.1"/>
    <property type="molecule type" value="Genomic_DNA"/>
</dbReference>
<protein>
    <recommendedName>
        <fullName evidence="3">RHS repeat protein</fullName>
    </recommendedName>
</protein>
<comment type="caution">
    <text evidence="1">The sequence shown here is derived from an EMBL/GenBank/DDBJ whole genome shotgun (WGS) entry which is preliminary data.</text>
</comment>
<sequence length="924" mass="100505">MPNAISLATLNSLSDQLASGDVAGVYNYLKSQGYSYANLALGVDLNNTVSGSTAIEFLSLSGTQTGHPVDSTEMASIKLDLAKAYVNALIVQAQNQLSNGVATKDLNSEQAWNIHNQVFESHNLSHDVWTLNTPFALLNDVDREALWQQILQSDGSVVGDAKAAFSLFEAVTKANIAYVQAGKFDKVEEIANWAMRIEAPATVGAAVGTALKLLLDSVTGALVHYDINFGDISNQQEFKNATSEAIAKTVFPDLPVAGVSDGTAEQQAANQYALKVALEVFFGSQVDEVSIVSNTGGAIISGDGKQVVVTTEGVQVTVTDPSGNVRTSVYDTHGSLTSQVTVTANGVSEKVIVNGQVTQQNDYSNDLTSVIHTINGDKTQSAMVYDATGTAISNTFFDVSGNKTTAYIFRSDGSTSRQYDFGLDGSILQHDFNLDGSQSLALFGPNGIISEYAAYDASGFLIQDVFYANGQKTQQYDFRPDHSYVEYEFHTDGTQVAGVFDPNGQMIEYATFAANGFKTHDLFFSNGIETTRYDYVQGGNTTKYEFHLDGTQNVSLFGPNGQLTEYATFAANGFKTQDLFFSNGTETTRYDYVQGGNTTKYDFYVDGTQNVSLFGPNGQLTEYATFAANGFKTQDLYFSNGIETTRYDYVQGGNTTKYDFHVDGTQNVSLFGPNGQLTEYATFAANGFKTQDLFFTNGTETTRYDYVQGGNTTKYDFHVDGTQNVSLYGPNGQIIEYATFAANGFKTQDQFFTNGHLTQENDFKSNGSIIVHMINGDNSQTATLYGANGMQQELAKYDSSGRLYQDFQWDSSGHITQQINFNADGGRTVYQFHADNSYDAYLFNSALQETEFDSFNALGNLTGFYKYSYNNDGSYWSTQYDATGHAIGKSEYSSSGQWLQNGGIYIPGNGGSFPIGNLMFSGQI</sequence>
<dbReference type="Proteomes" id="UP000821598">
    <property type="component" value="Unassembled WGS sequence"/>
</dbReference>
<accession>A0ABX2NJS8</accession>
<dbReference type="RefSeq" id="WP_176366781.1">
    <property type="nucleotide sequence ID" value="NZ_VOMC01000011.1"/>
</dbReference>
<evidence type="ECO:0008006" key="3">
    <source>
        <dbReference type="Google" id="ProtNLM"/>
    </source>
</evidence>
<keyword evidence="2" id="KW-1185">Reference proteome</keyword>
<reference evidence="1 2" key="1">
    <citation type="submission" date="2019-08" db="EMBL/GenBank/DDBJ databases">
        <title>Paraburkholderia simonii sp. nov. and P. youngii sp. nov. Brazilian and Mexican Mimosa-associated rhizobia.</title>
        <authorList>
            <person name="Mavima L."/>
            <person name="Beukes C.W."/>
            <person name="Palmer M."/>
            <person name="De Meyer S.E."/>
            <person name="James E.K."/>
            <person name="Maluk M."/>
            <person name="Avontuur J.R."/>
            <person name="Chan W.Y."/>
            <person name="Venter S.N."/>
            <person name="Steenkamp E.T."/>
        </authorList>
    </citation>
    <scope>NUCLEOTIDE SEQUENCE [LARGE SCALE GENOMIC DNA]</scope>
    <source>
        <strain evidence="1 2">JPY454</strain>
    </source>
</reference>